<gene>
    <name evidence="1" type="ORF">ACOF00016_LOCUS11351</name>
</gene>
<dbReference type="Gene3D" id="3.40.50.150">
    <property type="entry name" value="Vaccinia Virus protein VP39"/>
    <property type="match status" value="1"/>
</dbReference>
<organism evidence="1">
    <name type="scientific">Amphora coffeiformis</name>
    <dbReference type="NCBI Taxonomy" id="265554"/>
    <lineage>
        <taxon>Eukaryota</taxon>
        <taxon>Sar</taxon>
        <taxon>Stramenopiles</taxon>
        <taxon>Ochrophyta</taxon>
        <taxon>Bacillariophyta</taxon>
        <taxon>Bacillariophyceae</taxon>
        <taxon>Bacillariophycidae</taxon>
        <taxon>Thalassiophysales</taxon>
        <taxon>Catenulaceae</taxon>
        <taxon>Amphora</taxon>
    </lineage>
</organism>
<name>A0A7S3P9Y8_9STRA</name>
<protein>
    <recommendedName>
        <fullName evidence="2">rRNA methylase</fullName>
    </recommendedName>
</protein>
<dbReference type="SUPFAM" id="SSF53335">
    <property type="entry name" value="S-adenosyl-L-methionine-dependent methyltransferases"/>
    <property type="match status" value="1"/>
</dbReference>
<dbReference type="InterPro" id="IPR010719">
    <property type="entry name" value="MnmM_MeTrfase"/>
</dbReference>
<dbReference type="InterPro" id="IPR029063">
    <property type="entry name" value="SAM-dependent_MTases_sf"/>
</dbReference>
<accession>A0A7S3P9Y8</accession>
<evidence type="ECO:0000313" key="1">
    <source>
        <dbReference type="EMBL" id="CAE0414108.1"/>
    </source>
</evidence>
<dbReference type="AlphaFoldDB" id="A0A7S3P9Y8"/>
<dbReference type="PANTHER" id="PTHR35276:SF1">
    <property type="entry name" value="TRNA (MNM(5)S(2)U34)-METHYLTRANSFERASE, CHLOROPLASTIC"/>
    <property type="match status" value="1"/>
</dbReference>
<dbReference type="PANTHER" id="PTHR35276">
    <property type="entry name" value="S-ADENOSYL-L-METHIONINE-DEPENDENT METHYLTRANSFERASES SUPERFAMILY PROTEIN"/>
    <property type="match status" value="1"/>
</dbReference>
<reference evidence="1" key="1">
    <citation type="submission" date="2021-01" db="EMBL/GenBank/DDBJ databases">
        <authorList>
            <person name="Corre E."/>
            <person name="Pelletier E."/>
            <person name="Niang G."/>
            <person name="Scheremetjew M."/>
            <person name="Finn R."/>
            <person name="Kale V."/>
            <person name="Holt S."/>
            <person name="Cochrane G."/>
            <person name="Meng A."/>
            <person name="Brown T."/>
            <person name="Cohen L."/>
        </authorList>
    </citation>
    <scope>NUCLEOTIDE SEQUENCE</scope>
    <source>
        <strain evidence="1">CCMP127</strain>
    </source>
</reference>
<dbReference type="Pfam" id="PF06962">
    <property type="entry name" value="rRNA_methylase"/>
    <property type="match status" value="1"/>
</dbReference>
<sequence length="236" mass="25692">MRSSSSARTIIKDFRRSHVGKCQPRRVAISSLYALRRQWLSITTSSSRRGRLTQMAHASIGAVLGPGDFAVDATAGKGYDTVFLANQVGFTGQVLALDVQLGALEATRERLRAFDCETQVRLIHGCHSLLHDYLPTNVPLQAAMFNLGFLPGSNKEVVTRPQTTIAALATCLESLRISESTGGMVSVMAYRGHPGGQDEADSIADFLGGLLPHRYKVQQHEAPGSGPHLWLVQRIR</sequence>
<dbReference type="EMBL" id="HBIM01014104">
    <property type="protein sequence ID" value="CAE0414108.1"/>
    <property type="molecule type" value="Transcribed_RNA"/>
</dbReference>
<evidence type="ECO:0008006" key="2">
    <source>
        <dbReference type="Google" id="ProtNLM"/>
    </source>
</evidence>
<proteinExistence type="predicted"/>